<dbReference type="STRING" id="323261.Noc_0071"/>
<dbReference type="KEGG" id="noc:Noc_0071"/>
<dbReference type="AlphaFoldDB" id="Q3JE35"/>
<dbReference type="GO" id="GO:0003676">
    <property type="term" value="F:nucleic acid binding"/>
    <property type="evidence" value="ECO:0007669"/>
    <property type="project" value="InterPro"/>
</dbReference>
<gene>
    <name evidence="2" type="ordered locus">Noc_0071</name>
    <name evidence="3" type="ordered locus">Noc_0385</name>
</gene>
<accession>Q3JE35</accession>
<dbReference type="NCBIfam" id="NF033545">
    <property type="entry name" value="transpos_IS630"/>
    <property type="match status" value="1"/>
</dbReference>
<dbReference type="InterPro" id="IPR036397">
    <property type="entry name" value="RNaseH_sf"/>
</dbReference>
<keyword evidence="4" id="KW-1185">Reference proteome</keyword>
<dbReference type="Gene3D" id="3.30.420.10">
    <property type="entry name" value="Ribonuclease H-like superfamily/Ribonuclease H"/>
    <property type="match status" value="1"/>
</dbReference>
<protein>
    <submittedName>
        <fullName evidence="3">Transposase of IS630 family insertion sequence ISY100h</fullName>
    </submittedName>
</protein>
<dbReference type="Pfam" id="PF13358">
    <property type="entry name" value="DDE_3"/>
    <property type="match status" value="1"/>
</dbReference>
<dbReference type="HOGENOM" id="CLU_056788_10_1_6"/>
<dbReference type="EMBL" id="CP000127">
    <property type="protein sequence ID" value="ABA56610.1"/>
    <property type="molecule type" value="Genomic_DNA"/>
</dbReference>
<dbReference type="eggNOG" id="COG3335">
    <property type="taxonomic scope" value="Bacteria"/>
</dbReference>
<dbReference type="KEGG" id="noc:Noc_0385"/>
<organism evidence="3 4">
    <name type="scientific">Nitrosococcus oceani (strain ATCC 19707 / BCRC 17464 / JCM 30415 / NCIMB 11848 / C-107)</name>
    <dbReference type="NCBI Taxonomy" id="323261"/>
    <lineage>
        <taxon>Bacteria</taxon>
        <taxon>Pseudomonadati</taxon>
        <taxon>Pseudomonadota</taxon>
        <taxon>Gammaproteobacteria</taxon>
        <taxon>Chromatiales</taxon>
        <taxon>Chromatiaceae</taxon>
        <taxon>Nitrosococcus</taxon>
    </lineage>
</organism>
<dbReference type="InterPro" id="IPR047655">
    <property type="entry name" value="Transpos_IS630-like"/>
</dbReference>
<proteinExistence type="predicted"/>
<sequence length="174" mass="20342">MTGYTQRCNMKRKSFLRLRERYRRRGKRFVYLDESGFEPEVSRRYAYAPKGRRVYGLISGHRRPRTSLLAARMDEGFEAPFLFEGTCNTAVFNAWLEKELCPLLNSNHIVIMDNVPFHKAVSSREIIKKTGAGILFLPPYSPDFNPIEKDFGNIKKIREYNEHETLENIVAAYQ</sequence>
<dbReference type="PANTHER" id="PTHR46564:SF1">
    <property type="entry name" value="TRANSPOSASE"/>
    <property type="match status" value="1"/>
</dbReference>
<reference evidence="4" key="2">
    <citation type="journal article" date="2006" name="Appl. Environ. Microbiol.">
        <title>Complete genome sequence of the marine, chemolithoautotrophic, ammonia-oxidizing bacterium Nitrosococcus oceani ATCC 19707.</title>
        <authorList>
            <person name="Klotz M.G."/>
            <person name="Arp D.J."/>
            <person name="Chain P.S.G."/>
            <person name="El-Sheikh A.F."/>
            <person name="Hauser L.J."/>
            <person name="Hommes N.G."/>
            <person name="Larimer F.W."/>
            <person name="Malfatti S.A."/>
            <person name="Norton J.M."/>
            <person name="Poret-Peterson A.T."/>
            <person name="Vergez L.M."/>
            <person name="Ward B.B."/>
        </authorList>
    </citation>
    <scope>NUCLEOTIDE SEQUENCE [LARGE SCALE GENOMIC DNA]</scope>
    <source>
        <strain evidence="4">ATCC 19707 / BCRC 17464 / NCIMB 11848 / C-107</strain>
    </source>
</reference>
<dbReference type="Proteomes" id="UP000006838">
    <property type="component" value="Chromosome"/>
</dbReference>
<evidence type="ECO:0000313" key="2">
    <source>
        <dbReference type="EMBL" id="ABA56610.1"/>
    </source>
</evidence>
<evidence type="ECO:0000313" key="3">
    <source>
        <dbReference type="EMBL" id="ABA56911.1"/>
    </source>
</evidence>
<feature type="domain" description="Tc1-like transposase DDE" evidence="1">
    <location>
        <begin position="29"/>
        <end position="168"/>
    </location>
</feature>
<name>Q3JE35_NITOC</name>
<evidence type="ECO:0000259" key="1">
    <source>
        <dbReference type="Pfam" id="PF13358"/>
    </source>
</evidence>
<evidence type="ECO:0000313" key="4">
    <source>
        <dbReference type="Proteomes" id="UP000006838"/>
    </source>
</evidence>
<dbReference type="InterPro" id="IPR038717">
    <property type="entry name" value="Tc1-like_DDE_dom"/>
</dbReference>
<dbReference type="EMBL" id="CP000127">
    <property type="protein sequence ID" value="ABA56911.1"/>
    <property type="molecule type" value="Genomic_DNA"/>
</dbReference>
<reference evidence="3" key="1">
    <citation type="submission" date="2005-09" db="EMBL/GenBank/DDBJ databases">
        <title>Complete sequence of Nitrosococcus oceani ATCC 19707.</title>
        <authorList>
            <consortium name="US DOE Joint Genome Institute"/>
            <person name="Copeland A."/>
            <person name="Lucas S."/>
            <person name="Lapidus A."/>
            <person name="Barry K."/>
            <person name="Detter J.C."/>
            <person name="Glavina T."/>
            <person name="Hammon N."/>
            <person name="Israni S."/>
            <person name="Pitluck S."/>
            <person name="Chain P."/>
            <person name="Malfatti S."/>
            <person name="Shin M."/>
            <person name="Vergez L."/>
            <person name="Schmutz J."/>
            <person name="Larimer F."/>
            <person name="Land M."/>
            <person name="Hauser L."/>
            <person name="Kyrpides N."/>
            <person name="Ivanova N."/>
            <person name="Richardson P."/>
        </authorList>
    </citation>
    <scope>NUCLEOTIDE SEQUENCE</scope>
    <source>
        <strain evidence="3">ATCC 19707</strain>
    </source>
</reference>
<dbReference type="PANTHER" id="PTHR46564">
    <property type="entry name" value="TRANSPOSASE"/>
    <property type="match status" value="1"/>
</dbReference>